<dbReference type="Gene3D" id="3.40.850.10">
    <property type="entry name" value="Kinesin motor domain"/>
    <property type="match status" value="1"/>
</dbReference>
<keyword evidence="5" id="KW-0175">Coiled coil</keyword>
<organism evidence="8">
    <name type="scientific">Mucochytrium quahogii</name>
    <dbReference type="NCBI Taxonomy" id="96639"/>
    <lineage>
        <taxon>Eukaryota</taxon>
        <taxon>Sar</taxon>
        <taxon>Stramenopiles</taxon>
        <taxon>Bigyra</taxon>
        <taxon>Labyrinthulomycetes</taxon>
        <taxon>Thraustochytrida</taxon>
        <taxon>Thraustochytriidae</taxon>
        <taxon>Mucochytrium</taxon>
    </lineage>
</organism>
<evidence type="ECO:0000256" key="2">
    <source>
        <dbReference type="ARBA" id="ARBA00022490"/>
    </source>
</evidence>
<dbReference type="AlphaFoldDB" id="A0A7S2SJP8"/>
<feature type="domain" description="Kinesin motor" evidence="7">
    <location>
        <begin position="106"/>
        <end position="518"/>
    </location>
</feature>
<dbReference type="GO" id="GO:0008017">
    <property type="term" value="F:microtubule binding"/>
    <property type="evidence" value="ECO:0007669"/>
    <property type="project" value="InterPro"/>
</dbReference>
<dbReference type="PANTHER" id="PTHR47969:SF15">
    <property type="entry name" value="CHROMOSOME-ASSOCIATED KINESIN KIF4A-RELATED"/>
    <property type="match status" value="1"/>
</dbReference>
<dbReference type="GO" id="GO:0007018">
    <property type="term" value="P:microtubule-based movement"/>
    <property type="evidence" value="ECO:0007669"/>
    <property type="project" value="InterPro"/>
</dbReference>
<evidence type="ECO:0000313" key="8">
    <source>
        <dbReference type="EMBL" id="CAD9701983.1"/>
    </source>
</evidence>
<proteinExistence type="inferred from homology"/>
<dbReference type="GO" id="GO:0005524">
    <property type="term" value="F:ATP binding"/>
    <property type="evidence" value="ECO:0007669"/>
    <property type="project" value="UniProtKB-UniRule"/>
</dbReference>
<dbReference type="PROSITE" id="PS50067">
    <property type="entry name" value="KINESIN_MOTOR_2"/>
    <property type="match status" value="1"/>
</dbReference>
<dbReference type="InterPro" id="IPR036961">
    <property type="entry name" value="Kinesin_motor_dom_sf"/>
</dbReference>
<evidence type="ECO:0000256" key="6">
    <source>
        <dbReference type="PROSITE-ProRule" id="PRU00283"/>
    </source>
</evidence>
<keyword evidence="2" id="KW-0963">Cytoplasm</keyword>
<dbReference type="EMBL" id="HBHK01023384">
    <property type="protein sequence ID" value="CAD9701983.1"/>
    <property type="molecule type" value="Transcribed_RNA"/>
</dbReference>
<comment type="subcellular location">
    <subcellularLocation>
        <location evidence="1">Cytoplasm</location>
    </subcellularLocation>
</comment>
<comment type="similarity">
    <text evidence="6">Belongs to the TRAFAC class myosin-kinesin ATPase superfamily. Kinesin family.</text>
</comment>
<keyword evidence="6" id="KW-0505">Motor protein</keyword>
<dbReference type="SMART" id="SM00129">
    <property type="entry name" value="KISc"/>
    <property type="match status" value="1"/>
</dbReference>
<name>A0A7S2SJP8_9STRA</name>
<dbReference type="GO" id="GO:0051231">
    <property type="term" value="P:spindle elongation"/>
    <property type="evidence" value="ECO:0007669"/>
    <property type="project" value="TreeGrafter"/>
</dbReference>
<dbReference type="PRINTS" id="PR00380">
    <property type="entry name" value="KINESINHEAVY"/>
</dbReference>
<dbReference type="GO" id="GO:0003777">
    <property type="term" value="F:microtubule motor activity"/>
    <property type="evidence" value="ECO:0007669"/>
    <property type="project" value="InterPro"/>
</dbReference>
<dbReference type="PANTHER" id="PTHR47969">
    <property type="entry name" value="CHROMOSOME-ASSOCIATED KINESIN KIF4A-RELATED"/>
    <property type="match status" value="1"/>
</dbReference>
<evidence type="ECO:0000256" key="1">
    <source>
        <dbReference type="ARBA" id="ARBA00004496"/>
    </source>
</evidence>
<sequence length="611" mass="68753">MGKLVVEFSSASQPWVMEMLGFLTFKDRAALMRVNRAWSNISSGSKEVWFRNLCLYASYEFQVYVPNSLWNGGSWEEYFQEIWSLRNIWHGSTTDEPDIPLLQNNKIQVFAKFKPFNENESTKHDDSEDDSPRTERVVLPFHQRMSLLRASTKKKLGNKEAIRILQKQGEWWGGKEFNEQGEVVETTEESCVAETQEEQKSAKQGFKFAVHSVNEATGQVVVTAPNIGLRDFQYNFVFNPHIPQEETYTRTGKKLVIDVLNGYNGTLFVYGQTGSGKTYTMFGPDDEAACGNAGKDDGLVPRICHDVFASLKHRRETQSIDGTLSVSYIEIYGDQVFDLLRNGARVGHSRVAAQRFVLEGEAKVPVEDEKTVYDLLVKGEACKTKAATKMNERSTRAHTLLVLSISQKCLKLNTQVDSVLFLADLGGSERIAKSDAQGQQRAETININMGLLALKQVITALNNKQRHVPYHDSKLTMLLSSGLGGKSRTQVLICMHSDPAHAAETLQTLRFGEECSLVKTKRGNNVSIVISMVEEIDRKIEALKEEIRIKERWETVETRRSDVLVETGTIEEAIASQGGETIRTTRLVGAEAEHEHLEALYEQRAHLLGYS</sequence>
<dbReference type="GO" id="GO:0005875">
    <property type="term" value="C:microtubule associated complex"/>
    <property type="evidence" value="ECO:0007669"/>
    <property type="project" value="TreeGrafter"/>
</dbReference>
<gene>
    <name evidence="8" type="ORF">QSP1433_LOCUS14776</name>
</gene>
<accession>A0A7S2SJP8</accession>
<dbReference type="InterPro" id="IPR027640">
    <property type="entry name" value="Kinesin-like_fam"/>
</dbReference>
<evidence type="ECO:0000256" key="3">
    <source>
        <dbReference type="ARBA" id="ARBA00022741"/>
    </source>
</evidence>
<protein>
    <recommendedName>
        <fullName evidence="7">Kinesin motor domain-containing protein</fullName>
    </recommendedName>
</protein>
<evidence type="ECO:0000256" key="5">
    <source>
        <dbReference type="ARBA" id="ARBA00023054"/>
    </source>
</evidence>
<dbReference type="SUPFAM" id="SSF52540">
    <property type="entry name" value="P-loop containing nucleoside triphosphate hydrolases"/>
    <property type="match status" value="1"/>
</dbReference>
<dbReference type="GO" id="GO:0005737">
    <property type="term" value="C:cytoplasm"/>
    <property type="evidence" value="ECO:0007669"/>
    <property type="project" value="UniProtKB-SubCell"/>
</dbReference>
<dbReference type="InterPro" id="IPR001752">
    <property type="entry name" value="Kinesin_motor_dom"/>
</dbReference>
<evidence type="ECO:0000256" key="4">
    <source>
        <dbReference type="ARBA" id="ARBA00022840"/>
    </source>
</evidence>
<dbReference type="GO" id="GO:0007052">
    <property type="term" value="P:mitotic spindle organization"/>
    <property type="evidence" value="ECO:0007669"/>
    <property type="project" value="TreeGrafter"/>
</dbReference>
<dbReference type="InterPro" id="IPR027417">
    <property type="entry name" value="P-loop_NTPase"/>
</dbReference>
<feature type="binding site" evidence="6">
    <location>
        <begin position="271"/>
        <end position="278"/>
    </location>
    <ligand>
        <name>ATP</name>
        <dbReference type="ChEBI" id="CHEBI:30616"/>
    </ligand>
</feature>
<evidence type="ECO:0000259" key="7">
    <source>
        <dbReference type="PROSITE" id="PS50067"/>
    </source>
</evidence>
<keyword evidence="3 6" id="KW-0547">Nucleotide-binding</keyword>
<keyword evidence="4 6" id="KW-0067">ATP-binding</keyword>
<dbReference type="Pfam" id="PF00225">
    <property type="entry name" value="Kinesin"/>
    <property type="match status" value="1"/>
</dbReference>
<reference evidence="8" key="1">
    <citation type="submission" date="2021-01" db="EMBL/GenBank/DDBJ databases">
        <authorList>
            <person name="Corre E."/>
            <person name="Pelletier E."/>
            <person name="Niang G."/>
            <person name="Scheremetjew M."/>
            <person name="Finn R."/>
            <person name="Kale V."/>
            <person name="Holt S."/>
            <person name="Cochrane G."/>
            <person name="Meng A."/>
            <person name="Brown T."/>
            <person name="Cohen L."/>
        </authorList>
    </citation>
    <scope>NUCLEOTIDE SEQUENCE</scope>
    <source>
        <strain evidence="8">NY070348D</strain>
    </source>
</reference>